<proteinExistence type="predicted"/>
<dbReference type="PROSITE" id="PS51318">
    <property type="entry name" value="TAT"/>
    <property type="match status" value="1"/>
</dbReference>
<dbReference type="InterPro" id="IPR052516">
    <property type="entry name" value="N-heterocyclic_Hydroxylase"/>
</dbReference>
<dbReference type="PIRSF" id="PIRSF036389">
    <property type="entry name" value="IOR_B"/>
    <property type="match status" value="1"/>
</dbReference>
<dbReference type="Pfam" id="PF20256">
    <property type="entry name" value="MoCoBD_2"/>
    <property type="match status" value="2"/>
</dbReference>
<dbReference type="SMART" id="SM01008">
    <property type="entry name" value="Ald_Xan_dh_C"/>
    <property type="match status" value="1"/>
</dbReference>
<dbReference type="InterPro" id="IPR046867">
    <property type="entry name" value="AldOxase/xan_DH_MoCoBD2"/>
</dbReference>
<dbReference type="InterPro" id="IPR008274">
    <property type="entry name" value="AldOxase/xan_DH_MoCoBD1"/>
</dbReference>
<evidence type="ECO:0000313" key="3">
    <source>
        <dbReference type="Proteomes" id="UP000530060"/>
    </source>
</evidence>
<keyword evidence="3" id="KW-1185">Reference proteome</keyword>
<dbReference type="InterPro" id="IPR012368">
    <property type="entry name" value="OxRdtase_Mopterin-bd_su_IorB"/>
</dbReference>
<dbReference type="NCBIfam" id="TIGR01409">
    <property type="entry name" value="TAT_signal_seq"/>
    <property type="match status" value="1"/>
</dbReference>
<dbReference type="InterPro" id="IPR037165">
    <property type="entry name" value="AldOxase/xan_DH_Mopterin-bd_sf"/>
</dbReference>
<protein>
    <submittedName>
        <fullName evidence="2">Xanthine dehydrogenase</fullName>
    </submittedName>
</protein>
<dbReference type="SUPFAM" id="SSF56003">
    <property type="entry name" value="Molybdenum cofactor-binding domain"/>
    <property type="match status" value="2"/>
</dbReference>
<dbReference type="InterPro" id="IPR006311">
    <property type="entry name" value="TAT_signal"/>
</dbReference>
<reference evidence="2 3" key="1">
    <citation type="submission" date="2020-06" db="EMBL/GenBank/DDBJ databases">
        <authorList>
            <person name="Criscuolo A."/>
        </authorList>
    </citation>
    <scope>NUCLEOTIDE SEQUENCE [LARGE SCALE GENOMIC DNA]</scope>
    <source>
        <strain evidence="3">CIP 111411</strain>
    </source>
</reference>
<dbReference type="InterPro" id="IPR000674">
    <property type="entry name" value="Ald_Oxase/Xan_DH_a/b"/>
</dbReference>
<dbReference type="Pfam" id="PF02738">
    <property type="entry name" value="MoCoBD_1"/>
    <property type="match status" value="1"/>
</dbReference>
<dbReference type="Gene3D" id="3.90.1170.50">
    <property type="entry name" value="Aldehyde oxidase/xanthine dehydrogenase, a/b hammerhead"/>
    <property type="match status" value="1"/>
</dbReference>
<name>A0A6V6YMY9_9FLAO</name>
<dbReference type="PANTHER" id="PTHR47495">
    <property type="entry name" value="ALDEHYDE DEHYDROGENASE"/>
    <property type="match status" value="1"/>
</dbReference>
<evidence type="ECO:0000259" key="1">
    <source>
        <dbReference type="SMART" id="SM01008"/>
    </source>
</evidence>
<dbReference type="RefSeq" id="WP_219634039.1">
    <property type="nucleotide sequence ID" value="NZ_CAIJDP010000049.1"/>
</dbReference>
<accession>A0A6V6YMY9</accession>
<feature type="domain" description="Aldehyde oxidase/xanthine dehydrogenase a/b hammerhead" evidence="1">
    <location>
        <begin position="202"/>
        <end position="280"/>
    </location>
</feature>
<dbReference type="PANTHER" id="PTHR47495:SF3">
    <property type="entry name" value="BLR6219 PROTEIN"/>
    <property type="match status" value="1"/>
</dbReference>
<sequence length="699" mass="76076">MESINSRRNFLKVSAITGGGILLGLVFPSFDANAAPTVLADYMPNIYIKIKPDGTIVLMAPNPEIGQGVKTSLPVIIAEELGVDWKKIEVELASLDNRYGRQVAGGSGAIRGRFNDLRKMGAAAREMFVNAAAQTWNVSAADCIAEDGMVVNKSSGKKLSYGELSSKAATMEVPVNPTLKDPKDFKYIGTRINDVDSHSIVTGKPLFGIDTRRAGMLFAMVARSPAYGKTLDNVDDTAARKVNGVKNIIKLKNSVAVLATSTWAAKKGRDALVIQWNATEKLENSSDHFAGFKEILEKGTTTAGRNDGDVEIAKQKATKILDAYYEIPTLSHCQMEPLNFFADVRDGKVELYGPTQVPEQLRNDVAEKLGISKDNITVGVPRQGGGFGRKLMTDNGVEAALISAAAKSPVQVQWTREDDMQNDFYRPAEMYRYRAALTENELLAWHQSAVGIGRGIRGDSYLAGALVNYKSDSQGFTSNTPTGWWRAPGACTMAYVAESFFDEVCVELKKDPVAFRLDFFKKAKDTPVGRVGYDPTKYKAVVELVAKMSNWGTTPAGIYRGFATWFSFGSYAAQVVEVKLEDGKPRVTKVYCAVHCGRVINLSGAENQIQGAIVDGINHAMFPKVTFVDGAVQETNFNTYNFLRMYNAPLDIEVQFVESDEAPTGLGEPALPPVAAALGNAIFAATGKRLRRLPFADQL</sequence>
<dbReference type="EMBL" id="CAIJDP010000049">
    <property type="protein sequence ID" value="CAD0000835.1"/>
    <property type="molecule type" value="Genomic_DNA"/>
</dbReference>
<dbReference type="Proteomes" id="UP000530060">
    <property type="component" value="Unassembled WGS sequence"/>
</dbReference>
<organism evidence="2 3">
    <name type="scientific">Flavobacterium salmonis</name>
    <dbReference type="NCBI Taxonomy" id="2654844"/>
    <lineage>
        <taxon>Bacteria</taxon>
        <taxon>Pseudomonadati</taxon>
        <taxon>Bacteroidota</taxon>
        <taxon>Flavobacteriia</taxon>
        <taxon>Flavobacteriales</taxon>
        <taxon>Flavobacteriaceae</taxon>
        <taxon>Flavobacterium</taxon>
    </lineage>
</organism>
<dbReference type="GO" id="GO:0016491">
    <property type="term" value="F:oxidoreductase activity"/>
    <property type="evidence" value="ECO:0007669"/>
    <property type="project" value="InterPro"/>
</dbReference>
<evidence type="ECO:0000313" key="2">
    <source>
        <dbReference type="EMBL" id="CAD0000835.1"/>
    </source>
</evidence>
<dbReference type="Gene3D" id="3.30.365.10">
    <property type="entry name" value="Aldehyde oxidase/xanthine dehydrogenase, molybdopterin binding domain"/>
    <property type="match status" value="4"/>
</dbReference>
<dbReference type="AlphaFoldDB" id="A0A6V6YMY9"/>
<gene>
    <name evidence="2" type="ORF">FLAT13_00246</name>
</gene>
<comment type="caution">
    <text evidence="2">The sequence shown here is derived from an EMBL/GenBank/DDBJ whole genome shotgun (WGS) entry which is preliminary data.</text>
</comment>
<dbReference type="InterPro" id="IPR019546">
    <property type="entry name" value="TAT_signal_bac_arc"/>
</dbReference>